<evidence type="ECO:0008006" key="6">
    <source>
        <dbReference type="Google" id="ProtNLM"/>
    </source>
</evidence>
<evidence type="ECO:0000256" key="3">
    <source>
        <dbReference type="ARBA" id="ARBA00023163"/>
    </source>
</evidence>
<organism evidence="4 5">
    <name type="scientific">Paenibacillus thermoaerophilus</name>
    <dbReference type="NCBI Taxonomy" id="1215385"/>
    <lineage>
        <taxon>Bacteria</taxon>
        <taxon>Bacillati</taxon>
        <taxon>Bacillota</taxon>
        <taxon>Bacilli</taxon>
        <taxon>Bacillales</taxon>
        <taxon>Paenibacillaceae</taxon>
        <taxon>Paenibacillus</taxon>
    </lineage>
</organism>
<accession>A0ABW2V0D7</accession>
<evidence type="ECO:0000256" key="2">
    <source>
        <dbReference type="ARBA" id="ARBA00023125"/>
    </source>
</evidence>
<evidence type="ECO:0000313" key="4">
    <source>
        <dbReference type="EMBL" id="MFC7748973.1"/>
    </source>
</evidence>
<proteinExistence type="predicted"/>
<dbReference type="EMBL" id="JBHTGQ010000008">
    <property type="protein sequence ID" value="MFC7748973.1"/>
    <property type="molecule type" value="Genomic_DNA"/>
</dbReference>
<dbReference type="Proteomes" id="UP001596528">
    <property type="component" value="Unassembled WGS sequence"/>
</dbReference>
<keyword evidence="3" id="KW-0804">Transcription</keyword>
<gene>
    <name evidence="4" type="ORF">ACFQWB_03305</name>
</gene>
<keyword evidence="5" id="KW-1185">Reference proteome</keyword>
<keyword evidence="2" id="KW-0238">DNA-binding</keyword>
<reference evidence="5" key="1">
    <citation type="journal article" date="2019" name="Int. J. Syst. Evol. Microbiol.">
        <title>The Global Catalogue of Microorganisms (GCM) 10K type strain sequencing project: providing services to taxonomists for standard genome sequencing and annotation.</title>
        <authorList>
            <consortium name="The Broad Institute Genomics Platform"/>
            <consortium name="The Broad Institute Genome Sequencing Center for Infectious Disease"/>
            <person name="Wu L."/>
            <person name="Ma J."/>
        </authorList>
    </citation>
    <scope>NUCLEOTIDE SEQUENCE [LARGE SCALE GENOMIC DNA]</scope>
    <source>
        <strain evidence="5">JCM 18657</strain>
    </source>
</reference>
<evidence type="ECO:0000256" key="1">
    <source>
        <dbReference type="ARBA" id="ARBA00023015"/>
    </source>
</evidence>
<evidence type="ECO:0000313" key="5">
    <source>
        <dbReference type="Proteomes" id="UP001596528"/>
    </source>
</evidence>
<comment type="caution">
    <text evidence="4">The sequence shown here is derived from an EMBL/GenBank/DDBJ whole genome shotgun (WGS) entry which is preliminary data.</text>
</comment>
<sequence>MMNYRFLAMKTTLTTKEMVLHSLNQHQQIIQALKSGSQSDLKRIVSEHLEDAKIRLYRNVNLNGGEI</sequence>
<dbReference type="Gene3D" id="1.20.120.530">
    <property type="entry name" value="GntR ligand-binding domain-like"/>
    <property type="match status" value="1"/>
</dbReference>
<dbReference type="SUPFAM" id="SSF48008">
    <property type="entry name" value="GntR ligand-binding domain-like"/>
    <property type="match status" value="1"/>
</dbReference>
<protein>
    <recommendedName>
        <fullName evidence="6">FCD domain-containing protein</fullName>
    </recommendedName>
</protein>
<name>A0ABW2V0D7_9BACL</name>
<dbReference type="InterPro" id="IPR008920">
    <property type="entry name" value="TF_FadR/GntR_C"/>
</dbReference>
<dbReference type="RefSeq" id="WP_138790245.1">
    <property type="nucleotide sequence ID" value="NZ_JBHTGQ010000008.1"/>
</dbReference>
<keyword evidence="1" id="KW-0805">Transcription regulation</keyword>